<gene>
    <name evidence="1" type="ORF">MM415A02451_0012</name>
</gene>
<evidence type="ECO:0000313" key="1">
    <source>
        <dbReference type="EMBL" id="QJA73172.1"/>
    </source>
</evidence>
<dbReference type="InterPro" id="IPR048813">
    <property type="entry name" value="GP7-like"/>
</dbReference>
<accession>A0A6M3JW07</accession>
<name>A0A6M3JW07_9ZZZZ</name>
<dbReference type="EMBL" id="MT142007">
    <property type="protein sequence ID" value="QJA73172.1"/>
    <property type="molecule type" value="Genomic_DNA"/>
</dbReference>
<dbReference type="AlphaFoldDB" id="A0A6M3JW07"/>
<protein>
    <submittedName>
        <fullName evidence="1">Putative capsid protein</fullName>
    </submittedName>
</protein>
<reference evidence="1" key="1">
    <citation type="submission" date="2020-03" db="EMBL/GenBank/DDBJ databases">
        <title>The deep terrestrial virosphere.</title>
        <authorList>
            <person name="Holmfeldt K."/>
            <person name="Nilsson E."/>
            <person name="Simone D."/>
            <person name="Lopez-Fernandez M."/>
            <person name="Wu X."/>
            <person name="de Brujin I."/>
            <person name="Lundin D."/>
            <person name="Andersson A."/>
            <person name="Bertilsson S."/>
            <person name="Dopson M."/>
        </authorList>
    </citation>
    <scope>NUCLEOTIDE SEQUENCE</scope>
    <source>
        <strain evidence="1">MM415A02451</strain>
    </source>
</reference>
<dbReference type="NCBIfam" id="NF045672">
    <property type="entry name" value="MCP_gp7_epsi_15"/>
    <property type="match status" value="1"/>
</dbReference>
<proteinExistence type="predicted"/>
<dbReference type="SUPFAM" id="SSF56563">
    <property type="entry name" value="Major capsid protein gp5"/>
    <property type="match status" value="1"/>
</dbReference>
<sequence>MLTKVQYDYLKHDKVLPGVWDTIVKESPMIQRLSFMEVGNDIVKYNVETSMPTVSWLDQTGAVSENTGTFEQRTTNVYTLGGDADTNKAFIKMNPLQNPETNDIEAKSKAMAHSFEYTLVNGQTTAQSNSNEFKGLMRIIAELESSSTTDLDAANNSQVIAESATTGALEMVSMDALIDQIRPGKPDALLMGRRARRKLNVLARASGSSGLGLMELKDYGMFVETYDGIPLFINDWIPENIADGASSIATISAINANTARADGYDNTVIFAMKIGENDVTGLQAGGMTHERETFIEGFNVIRNRFTWNVSAMCKKKYSLACLINMNPDD</sequence>
<organism evidence="1">
    <name type="scientific">viral metagenome</name>
    <dbReference type="NCBI Taxonomy" id="1070528"/>
    <lineage>
        <taxon>unclassified sequences</taxon>
        <taxon>metagenomes</taxon>
        <taxon>organismal metagenomes</taxon>
    </lineage>
</organism>